<keyword evidence="1" id="KW-1133">Transmembrane helix</keyword>
<dbReference type="Proteomes" id="UP001175227">
    <property type="component" value="Unassembled WGS sequence"/>
</dbReference>
<evidence type="ECO:0000313" key="4">
    <source>
        <dbReference type="Proteomes" id="UP001175227"/>
    </source>
</evidence>
<keyword evidence="4" id="KW-1185">Reference proteome</keyword>
<keyword evidence="2" id="KW-0732">Signal</keyword>
<name>A0AA39NEH7_9AGAR</name>
<feature type="chain" id="PRO_5041231582" evidence="2">
    <location>
        <begin position="18"/>
        <end position="325"/>
    </location>
</feature>
<sequence>MLDLILLLFLHFPSPHGFRFDNFTGTVTMWTPIILSWHRDESDTAQINFTTTYAVTPQIQTIDWPSISTDTNQPDGTLNATFTRHGPWIVRAIGANSSIMATSQTFSVDVPGNSGSWSLLSRPSDSVNISGSVETQILSNHSSTSSVLSTLTAPPSSNSIHRNDKTSIIIGAVIGSLVSLLIIIGGATFFLIRRRRRHRDRNMKNRLSPNLKVMPNLPPHSPPVRNKIGEVITPTLAGGVAPVLENRLQETVEHSLTEDEGERRNAVGMPLHVADSVSQDTQQQQADLDVVAEVLRLRTQVQQIIVERDEERLHGNTPDLPPAYA</sequence>
<comment type="caution">
    <text evidence="3">The sequence shown here is derived from an EMBL/GenBank/DDBJ whole genome shotgun (WGS) entry which is preliminary data.</text>
</comment>
<gene>
    <name evidence="3" type="ORF">IW261DRAFT_1427387</name>
</gene>
<organism evidence="3 4">
    <name type="scientific">Armillaria novae-zelandiae</name>
    <dbReference type="NCBI Taxonomy" id="153914"/>
    <lineage>
        <taxon>Eukaryota</taxon>
        <taxon>Fungi</taxon>
        <taxon>Dikarya</taxon>
        <taxon>Basidiomycota</taxon>
        <taxon>Agaricomycotina</taxon>
        <taxon>Agaricomycetes</taxon>
        <taxon>Agaricomycetidae</taxon>
        <taxon>Agaricales</taxon>
        <taxon>Marasmiineae</taxon>
        <taxon>Physalacriaceae</taxon>
        <taxon>Armillaria</taxon>
    </lineage>
</organism>
<reference evidence="3" key="1">
    <citation type="submission" date="2023-06" db="EMBL/GenBank/DDBJ databases">
        <authorList>
            <consortium name="Lawrence Berkeley National Laboratory"/>
            <person name="Ahrendt S."/>
            <person name="Sahu N."/>
            <person name="Indic B."/>
            <person name="Wong-Bajracharya J."/>
            <person name="Merenyi Z."/>
            <person name="Ke H.-M."/>
            <person name="Monk M."/>
            <person name="Kocsube S."/>
            <person name="Drula E."/>
            <person name="Lipzen A."/>
            <person name="Balint B."/>
            <person name="Henrissat B."/>
            <person name="Andreopoulos B."/>
            <person name="Martin F.M."/>
            <person name="Harder C.B."/>
            <person name="Rigling D."/>
            <person name="Ford K.L."/>
            <person name="Foster G.D."/>
            <person name="Pangilinan J."/>
            <person name="Papanicolaou A."/>
            <person name="Barry K."/>
            <person name="LaButti K."/>
            <person name="Viragh M."/>
            <person name="Koriabine M."/>
            <person name="Yan M."/>
            <person name="Riley R."/>
            <person name="Champramary S."/>
            <person name="Plett K.L."/>
            <person name="Tsai I.J."/>
            <person name="Slot J."/>
            <person name="Sipos G."/>
            <person name="Plett J."/>
            <person name="Nagy L.G."/>
            <person name="Grigoriev I.V."/>
        </authorList>
    </citation>
    <scope>NUCLEOTIDE SEQUENCE</scope>
    <source>
        <strain evidence="3">ICMP 16352</strain>
    </source>
</reference>
<feature type="signal peptide" evidence="2">
    <location>
        <begin position="1"/>
        <end position="17"/>
    </location>
</feature>
<proteinExistence type="predicted"/>
<evidence type="ECO:0000256" key="1">
    <source>
        <dbReference type="SAM" id="Phobius"/>
    </source>
</evidence>
<keyword evidence="1" id="KW-0812">Transmembrane</keyword>
<evidence type="ECO:0000313" key="3">
    <source>
        <dbReference type="EMBL" id="KAK0464139.1"/>
    </source>
</evidence>
<dbReference type="AlphaFoldDB" id="A0AA39NEH7"/>
<dbReference type="EMBL" id="JAUEPR010000100">
    <property type="protein sequence ID" value="KAK0464139.1"/>
    <property type="molecule type" value="Genomic_DNA"/>
</dbReference>
<accession>A0AA39NEH7</accession>
<feature type="transmembrane region" description="Helical" evidence="1">
    <location>
        <begin position="168"/>
        <end position="192"/>
    </location>
</feature>
<keyword evidence="1" id="KW-0472">Membrane</keyword>
<evidence type="ECO:0000256" key="2">
    <source>
        <dbReference type="SAM" id="SignalP"/>
    </source>
</evidence>
<protein>
    <submittedName>
        <fullName evidence="3">Uncharacterized protein</fullName>
    </submittedName>
</protein>